<name>A0ABT6VI81_9GAMM</name>
<sequence length="43" mass="4847">MAATLKTTAGYFPNDFREYSASARIKGTTRPLLRIVEEPMLKT</sequence>
<organism evidence="1 2">
    <name type="scientific">Halomonas kalidii</name>
    <dbReference type="NCBI Taxonomy" id="3043293"/>
    <lineage>
        <taxon>Bacteria</taxon>
        <taxon>Pseudomonadati</taxon>
        <taxon>Pseudomonadota</taxon>
        <taxon>Gammaproteobacteria</taxon>
        <taxon>Oceanospirillales</taxon>
        <taxon>Halomonadaceae</taxon>
        <taxon>Halomonas</taxon>
    </lineage>
</organism>
<proteinExistence type="predicted"/>
<evidence type="ECO:0000313" key="1">
    <source>
        <dbReference type="EMBL" id="MDI5933385.1"/>
    </source>
</evidence>
<comment type="caution">
    <text evidence="1">The sequence shown here is derived from an EMBL/GenBank/DDBJ whole genome shotgun (WGS) entry which is preliminary data.</text>
</comment>
<gene>
    <name evidence="1" type="ORF">QLQ84_06235</name>
</gene>
<protein>
    <submittedName>
        <fullName evidence="1">Uncharacterized protein</fullName>
    </submittedName>
</protein>
<dbReference type="RefSeq" id="WP_282720897.1">
    <property type="nucleotide sequence ID" value="NZ_JASCQO010000029.1"/>
</dbReference>
<evidence type="ECO:0000313" key="2">
    <source>
        <dbReference type="Proteomes" id="UP001244242"/>
    </source>
</evidence>
<dbReference type="Proteomes" id="UP001244242">
    <property type="component" value="Unassembled WGS sequence"/>
</dbReference>
<dbReference type="EMBL" id="JASCQO010000029">
    <property type="protein sequence ID" value="MDI5933385.1"/>
    <property type="molecule type" value="Genomic_DNA"/>
</dbReference>
<reference evidence="1 2" key="1">
    <citation type="submission" date="2023-04" db="EMBL/GenBank/DDBJ databases">
        <title>Halomonas strains isolated from rhizosphere soil.</title>
        <authorList>
            <person name="Xu L."/>
            <person name="Sun J.-Q."/>
        </authorList>
    </citation>
    <scope>NUCLEOTIDE SEQUENCE [LARGE SCALE GENOMIC DNA]</scope>
    <source>
        <strain evidence="1 2">LN1S58</strain>
    </source>
</reference>
<keyword evidence="2" id="KW-1185">Reference proteome</keyword>
<accession>A0ABT6VI81</accession>